<dbReference type="Proteomes" id="UP000283587">
    <property type="component" value="Unassembled WGS sequence"/>
</dbReference>
<feature type="domain" description="Cytosol aminopeptidase" evidence="10">
    <location>
        <begin position="374"/>
        <end position="381"/>
    </location>
</feature>
<reference evidence="12" key="1">
    <citation type="submission" date="2018-09" db="EMBL/GenBank/DDBJ databases">
        <title>Paracoccus onubensis nov. sp. a moderate halophilic bacterium isolated from Gruta de las Maravillas (Aracena, Spain).</title>
        <authorList>
            <person name="Jurado V."/>
            <person name="Gutierrez-Patricio S."/>
            <person name="Gonzalez-Pimentel J.L."/>
            <person name="Miller A.Z."/>
            <person name="Laiz L."/>
            <person name="Saiz-Jimenez C."/>
        </authorList>
    </citation>
    <scope>NUCLEOTIDE SEQUENCE [LARGE SCALE GENOMIC DNA]</scope>
    <source>
        <strain evidence="12">DSM 26381</strain>
    </source>
</reference>
<feature type="region of interest" description="Disordered" evidence="9">
    <location>
        <begin position="138"/>
        <end position="185"/>
    </location>
</feature>
<dbReference type="InterPro" id="IPR000819">
    <property type="entry name" value="Peptidase_M17_C"/>
</dbReference>
<feature type="active site" evidence="8">
    <location>
        <position position="306"/>
    </location>
</feature>
<organism evidence="11 12">
    <name type="scientific">Paracoccus siganidrum</name>
    <dbReference type="NCBI Taxonomy" id="1276757"/>
    <lineage>
        <taxon>Bacteria</taxon>
        <taxon>Pseudomonadati</taxon>
        <taxon>Pseudomonadota</taxon>
        <taxon>Alphaproteobacteria</taxon>
        <taxon>Rhodobacterales</taxon>
        <taxon>Paracoccaceae</taxon>
        <taxon>Paracoccus</taxon>
    </lineage>
</organism>
<evidence type="ECO:0000256" key="7">
    <source>
        <dbReference type="ARBA" id="ARBA00023211"/>
    </source>
</evidence>
<evidence type="ECO:0000313" key="11">
    <source>
        <dbReference type="EMBL" id="RJL09855.1"/>
    </source>
</evidence>
<dbReference type="InterPro" id="IPR023042">
    <property type="entry name" value="Peptidase_M17_leu_NH2_pept"/>
</dbReference>
<dbReference type="Gene3D" id="3.40.630.10">
    <property type="entry name" value="Zn peptidases"/>
    <property type="match status" value="1"/>
</dbReference>
<dbReference type="OrthoDB" id="9809354at2"/>
<accession>A0A419A4M9</accession>
<evidence type="ECO:0000256" key="4">
    <source>
        <dbReference type="ARBA" id="ARBA00022438"/>
    </source>
</evidence>
<evidence type="ECO:0000256" key="6">
    <source>
        <dbReference type="ARBA" id="ARBA00022801"/>
    </source>
</evidence>
<dbReference type="AlphaFoldDB" id="A0A419A4M9"/>
<feature type="binding site" evidence="8">
    <location>
        <position position="317"/>
    </location>
    <ligand>
        <name>Mn(2+)</name>
        <dbReference type="ChEBI" id="CHEBI:29035"/>
        <label>2</label>
    </ligand>
</feature>
<keyword evidence="7 8" id="KW-0464">Manganese</keyword>
<comment type="cofactor">
    <cofactor evidence="8">
        <name>Mn(2+)</name>
        <dbReference type="ChEBI" id="CHEBI:29035"/>
    </cofactor>
    <text evidence="8">Binds 2 manganese ions per subunit.</text>
</comment>
<comment type="catalytic activity">
    <reaction evidence="2 8">
        <text>Release of an N-terminal amino acid, preferentially leucine, but not glutamic or aspartic acids.</text>
        <dbReference type="EC" id="3.4.11.10"/>
    </reaction>
</comment>
<dbReference type="PANTHER" id="PTHR11963">
    <property type="entry name" value="LEUCINE AMINOPEPTIDASE-RELATED"/>
    <property type="match status" value="1"/>
</dbReference>
<evidence type="ECO:0000256" key="2">
    <source>
        <dbReference type="ARBA" id="ARBA00000967"/>
    </source>
</evidence>
<evidence type="ECO:0000259" key="10">
    <source>
        <dbReference type="PROSITE" id="PS00631"/>
    </source>
</evidence>
<evidence type="ECO:0000313" key="12">
    <source>
        <dbReference type="Proteomes" id="UP000283587"/>
    </source>
</evidence>
<dbReference type="EC" id="3.4.11.1" evidence="8"/>
<dbReference type="RefSeq" id="WP_119898879.1">
    <property type="nucleotide sequence ID" value="NZ_QNRC01000001.1"/>
</dbReference>
<dbReference type="GO" id="GO:0006508">
    <property type="term" value="P:proteolysis"/>
    <property type="evidence" value="ECO:0007669"/>
    <property type="project" value="UniProtKB-KW"/>
</dbReference>
<feature type="binding site" evidence="8">
    <location>
        <position position="299"/>
    </location>
    <ligand>
        <name>Mn(2+)</name>
        <dbReference type="ChEBI" id="CHEBI:29035"/>
        <label>1</label>
    </ligand>
</feature>
<keyword evidence="8" id="KW-0963">Cytoplasm</keyword>
<keyword evidence="8" id="KW-0479">Metal-binding</keyword>
<comment type="catalytic activity">
    <reaction evidence="1 8">
        <text>Release of an N-terminal amino acid, Xaa-|-Yaa-, in which Xaa is preferably Leu, but may be other amino acids including Pro although not Arg or Lys, and Yaa may be Pro. Amino acid amides and methyl esters are also readily hydrolyzed, but rates on arylamides are exceedingly low.</text>
        <dbReference type="EC" id="3.4.11.1"/>
    </reaction>
</comment>
<protein>
    <recommendedName>
        <fullName evidence="8">Probable cytosol aminopeptidase</fullName>
        <ecNumber evidence="8">3.4.11.1</ecNumber>
    </recommendedName>
    <alternativeName>
        <fullName evidence="8">Leucine aminopeptidase</fullName>
        <shortName evidence="8">LAP</shortName>
        <ecNumber evidence="8">3.4.11.10</ecNumber>
    </alternativeName>
    <alternativeName>
        <fullName evidence="8">Leucyl aminopeptidase</fullName>
    </alternativeName>
</protein>
<gene>
    <name evidence="8" type="primary">pepA</name>
    <name evidence="11" type="ORF">D3P05_14525</name>
</gene>
<comment type="caution">
    <text evidence="11">The sequence shown here is derived from an EMBL/GenBank/DDBJ whole genome shotgun (WGS) entry which is preliminary data.</text>
</comment>
<sequence length="530" mass="55165">MTQPVEITFVETATEKLAGHEGRVAVILGPGGRLPAGLPRPAREAAIRALASKQGKALKPGGFLELAFPSSMKAEALQLISLPPSSSVADARKAGAAIGARLGKGHTLVLAGAHRRAQEVALGLALRGYDFSAYHTTSEDGGSGAAEIPAEPPQSVSHQGAADDARLTEHPATDPGNGEAEPVSEKARVTFMVRDPEGLAKAAANAAAVAEGVFFTRDLVNEPANVLTTTDFADRLKAMEEIGLKVEVLDEDELAKLGMRALLAVGQGSESPSHVVVMRWEGGGDEAPLALVGKGVVFDTGGISIKPAAGMEEMTMDMGGAGVVAGVMRTLALRRAKANVVGLVGLVENMPDGRAQRPGDIVKSMKGDTIEVVNTDAEGRLVLADVLWYAQTRFQPKAVIDLATLTGAVIIALGHDNAGVFANDDALAGQILSAAKAEGEGAWRLPLAPAYDKLIKSRLADMKNTGGRPAGSITAAQFLQRFIRKGQPWAHIDIAGVALPPSATELAPKGATGWGVMTLDRLIRDRFEAK</sequence>
<dbReference type="NCBIfam" id="NF002075">
    <property type="entry name" value="PRK00913.2-2"/>
    <property type="match status" value="1"/>
</dbReference>
<dbReference type="PANTHER" id="PTHR11963:SF23">
    <property type="entry name" value="CYTOSOL AMINOPEPTIDASE"/>
    <property type="match status" value="1"/>
</dbReference>
<dbReference type="GO" id="GO:0005737">
    <property type="term" value="C:cytoplasm"/>
    <property type="evidence" value="ECO:0007669"/>
    <property type="project" value="UniProtKB-SubCell"/>
</dbReference>
<evidence type="ECO:0000256" key="5">
    <source>
        <dbReference type="ARBA" id="ARBA00022670"/>
    </source>
</evidence>
<evidence type="ECO:0000256" key="1">
    <source>
        <dbReference type="ARBA" id="ARBA00000135"/>
    </source>
</evidence>
<keyword evidence="12" id="KW-1185">Reference proteome</keyword>
<dbReference type="SUPFAM" id="SSF53187">
    <property type="entry name" value="Zn-dependent exopeptidases"/>
    <property type="match status" value="1"/>
</dbReference>
<dbReference type="CDD" id="cd00433">
    <property type="entry name" value="Peptidase_M17"/>
    <property type="match status" value="1"/>
</dbReference>
<keyword evidence="6 8" id="KW-0378">Hydrolase</keyword>
<feature type="binding site" evidence="8">
    <location>
        <position position="378"/>
    </location>
    <ligand>
        <name>Mn(2+)</name>
        <dbReference type="ChEBI" id="CHEBI:29035"/>
        <label>1</label>
    </ligand>
</feature>
<keyword evidence="5 8" id="KW-0645">Protease</keyword>
<dbReference type="Pfam" id="PF00883">
    <property type="entry name" value="Peptidase_M17"/>
    <property type="match status" value="1"/>
</dbReference>
<dbReference type="PROSITE" id="PS00631">
    <property type="entry name" value="CYTOSOL_AP"/>
    <property type="match status" value="1"/>
</dbReference>
<feature type="binding site" evidence="8">
    <location>
        <position position="299"/>
    </location>
    <ligand>
        <name>Mn(2+)</name>
        <dbReference type="ChEBI" id="CHEBI:29035"/>
        <label>2</label>
    </ligand>
</feature>
<dbReference type="EC" id="3.4.11.10" evidence="8"/>
<dbReference type="EMBL" id="QZEW01000063">
    <property type="protein sequence ID" value="RJL09855.1"/>
    <property type="molecule type" value="Genomic_DNA"/>
</dbReference>
<feature type="binding site" evidence="8">
    <location>
        <position position="294"/>
    </location>
    <ligand>
        <name>Mn(2+)</name>
        <dbReference type="ChEBI" id="CHEBI:29035"/>
        <label>2</label>
    </ligand>
</feature>
<dbReference type="InterPro" id="IPR011356">
    <property type="entry name" value="Leucine_aapep/pepB"/>
</dbReference>
<dbReference type="NCBIfam" id="NF002077">
    <property type="entry name" value="PRK00913.2-4"/>
    <property type="match status" value="1"/>
</dbReference>
<feature type="binding site" evidence="8">
    <location>
        <position position="378"/>
    </location>
    <ligand>
        <name>Mn(2+)</name>
        <dbReference type="ChEBI" id="CHEBI:29035"/>
        <label>2</label>
    </ligand>
</feature>
<comment type="similarity">
    <text evidence="3 8">Belongs to the peptidase M17 family.</text>
</comment>
<dbReference type="HAMAP" id="MF_00181">
    <property type="entry name" value="Cytosol_peptidase_M17"/>
    <property type="match status" value="1"/>
</dbReference>
<evidence type="ECO:0000256" key="3">
    <source>
        <dbReference type="ARBA" id="ARBA00009528"/>
    </source>
</evidence>
<comment type="function">
    <text evidence="8">Presumably involved in the processing and regular turnover of intracellular proteins. Catalyzes the removal of unsubstituted N-terminal amino acids from various peptides.</text>
</comment>
<dbReference type="GO" id="GO:0030145">
    <property type="term" value="F:manganese ion binding"/>
    <property type="evidence" value="ECO:0007669"/>
    <property type="project" value="UniProtKB-UniRule"/>
</dbReference>
<dbReference type="PRINTS" id="PR00481">
    <property type="entry name" value="LAMNOPPTDASE"/>
</dbReference>
<feature type="active site" evidence="8">
    <location>
        <position position="380"/>
    </location>
</feature>
<dbReference type="GO" id="GO:0070006">
    <property type="term" value="F:metalloaminopeptidase activity"/>
    <property type="evidence" value="ECO:0007669"/>
    <property type="project" value="InterPro"/>
</dbReference>
<feature type="compositionally biased region" description="Basic and acidic residues" evidence="9">
    <location>
        <begin position="161"/>
        <end position="172"/>
    </location>
</feature>
<evidence type="ECO:0000256" key="9">
    <source>
        <dbReference type="SAM" id="MobiDB-lite"/>
    </source>
</evidence>
<proteinExistence type="inferred from homology"/>
<comment type="subcellular location">
    <subcellularLocation>
        <location evidence="8">Cytoplasm</location>
    </subcellularLocation>
</comment>
<keyword evidence="4 8" id="KW-0031">Aminopeptidase</keyword>
<evidence type="ECO:0000256" key="8">
    <source>
        <dbReference type="HAMAP-Rule" id="MF_00181"/>
    </source>
</evidence>
<name>A0A419A4M9_9RHOB</name>
<feature type="binding site" evidence="8">
    <location>
        <position position="376"/>
    </location>
    <ligand>
        <name>Mn(2+)</name>
        <dbReference type="ChEBI" id="CHEBI:29035"/>
        <label>1</label>
    </ligand>
</feature>